<sequence>MSVYHLYNNIIPSKSIRTALCSNIKGNQKKYLIYGCNNYINICSVDKNGCTDDYSNHSVFCEILELREYIPEKLIDKEREENEKKIEKQTKKIKKKEKDKLRDKVKSYLFVLTKKYNLLLLEYNLKTKNFITLNSINLSEVNGMNIEEDITFLIDERHRTILFYGYKNILKYICLEYDDYLNLSNLYTLRLDERLIIDMAFLKNDYNRVYNNNNTNFSLKNNKSESKRSVDNNSFNIYGEEYEKKNLYAQNRTDNSFNKKSNPNLEDVLKSELNTNYHQNKNPKYSNNNINDSSSRCKSAESKQWAFAKKEERENGRGNDYNNVIKNKLTDSDGENIYFNKIMNNEKNEIDKHSSESKWRDKRNNVDATICILYDSKNKDSYIYERYIRLIPISNRNENRINYETPCKYRTGATNHNSNNHNSHSNNMASTHFVDNDNMNNTSSNDIYQKNSENENLILPNYYKALMVDSSINKIVCLKKNRILLIGFQFINLINFESSQDRNFFLSSELRTIRCVEKLGKNKFILADDYGDIFILSCLSKLDNTSHMLKNFQNNNNNYSNDIMNCKNLIDNNILKEKNNFNFKRGKEKRNSIDVCTNLGNWGYSDVESIHLQFIGTCSRSNIIVSIYSDIIFLGSQVSDSYLLRMHNYPVNSNMGSSFVGNASNNFALNTIDTIFQTNEKYYGNLYIDNLNNDNINTIQNEFKNKTDVNIKEEKKFYIEILSFIQNMGPILDFCLIENANNEKEIVTCNSYGRTGCISIIRNGLKTNIISKLNFDKITDIFSVKYIICLKKSDSNVEDKENHMNKQDKSSKSKEPFQFKVFASLNNKKNVEIKDIDLSFLNKYFFENENDINVLKYSNFIYFHIFMICLSYGFHTKIIGVCIDREREKDSKMTNRNECSFNKFYPDFEEENYKKEIQNDILLCEYENTDIELNVNTIFFNIMNNYPYIIQATNECINLFCCLSMKLIYKLKLNFICKFFLYKDYFYIYCDNSIKIYTIYEKSLIFLYQYKFDNPVTSLHIYKGNILSCVFSNKKVVLFNICNKDLIEIKNKILKNVEISQAENVQTIKKIKTIFTPVCHYIPDQNFFIFISDIQIVEFNDNLYLFIGYNNGYLEYFLLRAHYQVRNIKKIKTERKKKIRKIRQSNDTFKNYLIQNKKKNYEKLIINSDCSGNNLSKSSISEVTSQIDKEINLETDKIEENDNECDENKSSESSLRNNNSSSMKRYFKINKKYQGDKKKYLNILKIHKEFLKKKKASLKNIYKKSEDLNCGMNYKMNKNRNKIINDIEKEKKLKKSKIKMLKYLSENYINIFNYFNFSKEQFKNIYDLHKLCAQNTDQIKIESKLFYNKDVSSENFINIDDFFKIKCANINLNGDKNGDKNCDKNGDKDVDSIKDPVCNDYSNCYSMNNHNCKNLNESPKYDMKNIHDDIISEDSSGTMIKKTKNYNFFSNTNLWNKERNNISDKDLSSDYKNRKISKRNKIKEDSNWSSSEDTVNDNDRERNEKKSNHIILNKRRMNYFFNFVQVYGLESDDSTKNFCTFKRKKLKKKENCEKKKKKKKKSKNSQNSQNNLNNQNNQNNQNFNKTIDSDTYGEKYLDIENEIIYYSSFSFSSSENEKNNKKKKHPFHILNKSRMRHNNDNESCTELESISSFVCTNKKSETENEILKHAINMLSYNKKCQNGNNNDGNNNDGNNNDGSNNDSSNKRKREISVNNLDNEKNNIYKFSDTYIKSETFPKKANKISLGVEIIEKVLALCLEKNEANTKEDTKYKSNKRLSNTLKNDIFYNNDIKWENKKDGEDIAERFISSESSLSCLQNLNNIFFDKKVYLKKYIINSDNVLLTNRRKINVCRSPIKFKQFNKVCSEKNKIDINNNNNNTCVKKSNFLFICSDNPIIIYSDIKKKISLSKVSIKNIFLVDIFNDFDYLNPFHNFNSFKKKNQNNLYFIFFDGLSLYISHLNEINETYIQKIPFYRTVEKIAYHNESGLLITSCPTEEKHKTNKNLKQIICFFNPHQNSFKYSYIIPSKYNVSSICIYQINKDIYPNKSNINTLICVGTANINDRVSEPSSGHIYIFFAKKKANLFEIKHIYTHNINVGGITHLKQFYDKLISTINNTVVILDISDFLINLDKYVDNTNKPIKLENDGTIVDVASFTPSSWIMSLDVIENYIVVGDIMTSVTILSYDFNNSTLTEVCRDYSNVWCTFVCALSKSHFLVSDMESNFLVFQKSSIRYNDEDSFKLSRVALFNHGHVVNKMLPVSLSSLIEEEEAQNEILRKKESILCASSEGSISSIIPFSNLTNFKKALCIEIALNDSLSFIGNINNNSNNTYKMNLSEKSSKGVVDGEVFKMFFSMPFEKQFKTYIYAKWIAKKLNCKFGTFENFMLDIENLCSFL</sequence>
<organism evidence="7 8">
    <name type="scientific">Plasmodium yoelii</name>
    <dbReference type="NCBI Taxonomy" id="5861"/>
    <lineage>
        <taxon>Eukaryota</taxon>
        <taxon>Sar</taxon>
        <taxon>Alveolata</taxon>
        <taxon>Apicomplexa</taxon>
        <taxon>Aconoidasida</taxon>
        <taxon>Haemosporida</taxon>
        <taxon>Plasmodiidae</taxon>
        <taxon>Plasmodium</taxon>
        <taxon>Plasmodium (Vinckeia)</taxon>
    </lineage>
</organism>
<dbReference type="InterPro" id="IPR018846">
    <property type="entry name" value="Beta-prop_RSE1/DDB1/CPSF1_1st"/>
</dbReference>
<dbReference type="InterPro" id="IPR004871">
    <property type="entry name" value="RSE1/DDB1/CPSF1_C"/>
</dbReference>
<evidence type="ECO:0000256" key="2">
    <source>
        <dbReference type="ARBA" id="ARBA00023242"/>
    </source>
</evidence>
<feature type="region of interest" description="Disordered" evidence="4">
    <location>
        <begin position="1198"/>
        <end position="1219"/>
    </location>
</feature>
<gene>
    <name evidence="7" type="ORF">PY17X_0810700</name>
</gene>
<dbReference type="GO" id="GO:0003676">
    <property type="term" value="F:nucleic acid binding"/>
    <property type="evidence" value="ECO:0007669"/>
    <property type="project" value="InterPro"/>
</dbReference>
<evidence type="ECO:0000259" key="6">
    <source>
        <dbReference type="Pfam" id="PF10433"/>
    </source>
</evidence>
<keyword evidence="2" id="KW-0539">Nucleus</keyword>
<feature type="compositionally biased region" description="Basic residues" evidence="4">
    <location>
        <begin position="1550"/>
        <end position="1563"/>
    </location>
</feature>
<dbReference type="VEuPathDB" id="PlasmoDB:PYYM_0810500"/>
<feature type="region of interest" description="Disordered" evidence="4">
    <location>
        <begin position="1481"/>
        <end position="1503"/>
    </location>
</feature>
<feature type="domain" description="RSE1/DDB1/CPSF1 C-terminal" evidence="5">
    <location>
        <begin position="2142"/>
        <end position="2352"/>
    </location>
</feature>
<dbReference type="GO" id="GO:0005634">
    <property type="term" value="C:nucleus"/>
    <property type="evidence" value="ECO:0007669"/>
    <property type="project" value="UniProtKB-SubCell"/>
</dbReference>
<dbReference type="InterPro" id="IPR050358">
    <property type="entry name" value="RSE1/DDB1/CFT1"/>
</dbReference>
<dbReference type="EMBL" id="LM993662">
    <property type="protein sequence ID" value="VTZ77208.1"/>
    <property type="molecule type" value="Genomic_DNA"/>
</dbReference>
<dbReference type="Pfam" id="PF03178">
    <property type="entry name" value="CPSF_A"/>
    <property type="match status" value="1"/>
</dbReference>
<dbReference type="VEuPathDB" id="PlasmoDB:PY02648"/>
<dbReference type="GeneID" id="3829784"/>
<dbReference type="VEuPathDB" id="PlasmoDB:PY17X_0810700"/>
<comment type="subcellular location">
    <subcellularLocation>
        <location evidence="1">Nucleus</location>
    </subcellularLocation>
</comment>
<evidence type="ECO:0000256" key="1">
    <source>
        <dbReference type="ARBA" id="ARBA00004123"/>
    </source>
</evidence>
<evidence type="ECO:0000259" key="5">
    <source>
        <dbReference type="Pfam" id="PF03178"/>
    </source>
</evidence>
<evidence type="ECO:0000313" key="7">
    <source>
        <dbReference type="EMBL" id="VTZ77208.1"/>
    </source>
</evidence>
<dbReference type="VEuPathDB" id="PlasmoDB:Py17XNL_000801671"/>
<feature type="domain" description="RSE1/DDB1/CPSF1 first beta-propeller" evidence="6">
    <location>
        <begin position="15"/>
        <end position="214"/>
    </location>
</feature>
<dbReference type="Gene3D" id="2.130.10.10">
    <property type="entry name" value="YVTN repeat-like/Quinoprotein amine dehydrogenase"/>
    <property type="match status" value="7"/>
</dbReference>
<evidence type="ECO:0000256" key="4">
    <source>
        <dbReference type="SAM" id="MobiDB-lite"/>
    </source>
</evidence>
<feature type="compositionally biased region" description="Low complexity" evidence="4">
    <location>
        <begin position="1682"/>
        <end position="1703"/>
    </location>
</feature>
<feature type="compositionally biased region" description="Low complexity" evidence="4">
    <location>
        <begin position="1564"/>
        <end position="1586"/>
    </location>
</feature>
<feature type="coiled-coil region" evidence="3">
    <location>
        <begin position="542"/>
        <end position="569"/>
    </location>
</feature>
<feature type="region of interest" description="Disordered" evidence="4">
    <location>
        <begin position="1681"/>
        <end position="1707"/>
    </location>
</feature>
<evidence type="ECO:0000256" key="3">
    <source>
        <dbReference type="SAM" id="Coils"/>
    </source>
</evidence>
<dbReference type="SUPFAM" id="SSF50978">
    <property type="entry name" value="WD40 repeat-like"/>
    <property type="match status" value="1"/>
</dbReference>
<evidence type="ECO:0008006" key="9">
    <source>
        <dbReference type="Google" id="ProtNLM"/>
    </source>
</evidence>
<dbReference type="OMA" id="LFYGYKN"/>
<dbReference type="RefSeq" id="XP_022811915.1">
    <property type="nucleotide sequence ID" value="XM_022955669.1"/>
</dbReference>
<protein>
    <recommendedName>
        <fullName evidence="9">Cleavage/polyadenylation specificity factor A subunit C-terminal domain-containing protein</fullName>
    </recommendedName>
</protein>
<dbReference type="InterPro" id="IPR015943">
    <property type="entry name" value="WD40/YVTN_repeat-like_dom_sf"/>
</dbReference>
<accession>A0A4V0KK90</accession>
<keyword evidence="3" id="KW-0175">Coiled coil</keyword>
<dbReference type="KEGG" id="pyo:PY17X_0810700"/>
<dbReference type="PANTHER" id="PTHR10644">
    <property type="entry name" value="DNA REPAIR/RNA PROCESSING CPSF FAMILY"/>
    <property type="match status" value="1"/>
</dbReference>
<evidence type="ECO:0000313" key="8">
    <source>
        <dbReference type="Proteomes" id="UP000072874"/>
    </source>
</evidence>
<feature type="compositionally biased region" description="Basic and acidic residues" evidence="4">
    <location>
        <begin position="1198"/>
        <end position="1210"/>
    </location>
</feature>
<reference evidence="7 8" key="1">
    <citation type="journal article" date="2014" name="BMC Biol.">
        <title>A comprehensive evaluation of rodent malaria parasite genomes and gene expression.</title>
        <authorList>
            <person name="Otto T.D."/>
            <person name="Bohme U."/>
            <person name="Jackson A.P."/>
            <person name="Hunt M."/>
            <person name="Franke-Fayard B."/>
            <person name="Hoeijmakers W.A."/>
            <person name="Religa A.A."/>
            <person name="Robertson L."/>
            <person name="Sanders M."/>
            <person name="Ogun S.A."/>
            <person name="Cunningham D."/>
            <person name="Erhart A."/>
            <person name="Billker O."/>
            <person name="Khan S.M."/>
            <person name="Stunnenberg H.G."/>
            <person name="Langhorne J."/>
            <person name="Holder A.A."/>
            <person name="Waters A.P."/>
            <person name="Newbold C.I."/>
            <person name="Pain A."/>
            <person name="Berriman M."/>
            <person name="Janse C.J."/>
        </authorList>
    </citation>
    <scope>NUCLEOTIDE SEQUENCE [LARGE SCALE GENOMIC DNA]</scope>
    <source>
        <strain evidence="7 8">17X</strain>
    </source>
</reference>
<name>A0A4V0KK90_PLAYE</name>
<dbReference type="Proteomes" id="UP000072874">
    <property type="component" value="Chromosome 8"/>
</dbReference>
<dbReference type="VEuPathDB" id="PlasmoDB:PY07344"/>
<feature type="region of interest" description="Disordered" evidence="4">
    <location>
        <begin position="1550"/>
        <end position="1587"/>
    </location>
</feature>
<proteinExistence type="predicted"/>
<dbReference type="Pfam" id="PF10433">
    <property type="entry name" value="Beta-prop_RSE1_1st"/>
    <property type="match status" value="1"/>
</dbReference>
<dbReference type="OrthoDB" id="6109at2759"/>
<dbReference type="InterPro" id="IPR036322">
    <property type="entry name" value="WD40_repeat_dom_sf"/>
</dbReference>